<dbReference type="EMBL" id="ML994612">
    <property type="protein sequence ID" value="KAF2194236.1"/>
    <property type="molecule type" value="Genomic_DNA"/>
</dbReference>
<reference evidence="1" key="1">
    <citation type="journal article" date="2020" name="Stud. Mycol.">
        <title>101 Dothideomycetes genomes: a test case for predicting lifestyles and emergence of pathogens.</title>
        <authorList>
            <person name="Haridas S."/>
            <person name="Albert R."/>
            <person name="Binder M."/>
            <person name="Bloem J."/>
            <person name="Labutti K."/>
            <person name="Salamov A."/>
            <person name="Andreopoulos B."/>
            <person name="Baker S."/>
            <person name="Barry K."/>
            <person name="Bills G."/>
            <person name="Bluhm B."/>
            <person name="Cannon C."/>
            <person name="Castanera R."/>
            <person name="Culley D."/>
            <person name="Daum C."/>
            <person name="Ezra D."/>
            <person name="Gonzalez J."/>
            <person name="Henrissat B."/>
            <person name="Kuo A."/>
            <person name="Liang C."/>
            <person name="Lipzen A."/>
            <person name="Lutzoni F."/>
            <person name="Magnuson J."/>
            <person name="Mondo S."/>
            <person name="Nolan M."/>
            <person name="Ohm R."/>
            <person name="Pangilinan J."/>
            <person name="Park H.-J."/>
            <person name="Ramirez L."/>
            <person name="Alfaro M."/>
            <person name="Sun H."/>
            <person name="Tritt A."/>
            <person name="Yoshinaga Y."/>
            <person name="Zwiers L.-H."/>
            <person name="Turgeon B."/>
            <person name="Goodwin S."/>
            <person name="Spatafora J."/>
            <person name="Crous P."/>
            <person name="Grigoriev I."/>
        </authorList>
    </citation>
    <scope>NUCLEOTIDE SEQUENCE</scope>
    <source>
        <strain evidence="1">CBS 207.26</strain>
    </source>
</reference>
<accession>A0A6A6EWF1</accession>
<sequence length="190" mass="20796">MGHDMIIHAGGSEGDDCKTSCQGNYDISIITFGSSQGALLNRTTCADNLGMPSINDIFLQGLGILQHEVSYGRPGGLEHLGVSSSTILGTGRDDITPVEEITTSFIHRYAPNIRKLTVVNAEYRIRMLMAALTIYVNRRHEAGPNLRVISMKGCIGGRTDSKELYTKLRSLAKNLMWSLRSSHVTDVQTL</sequence>
<proteinExistence type="predicted"/>
<gene>
    <name evidence="1" type="ORF">K469DRAFT_783051</name>
</gene>
<protein>
    <submittedName>
        <fullName evidence="1">Uncharacterized protein</fullName>
    </submittedName>
</protein>
<organism evidence="1 2">
    <name type="scientific">Zopfia rhizophila CBS 207.26</name>
    <dbReference type="NCBI Taxonomy" id="1314779"/>
    <lineage>
        <taxon>Eukaryota</taxon>
        <taxon>Fungi</taxon>
        <taxon>Dikarya</taxon>
        <taxon>Ascomycota</taxon>
        <taxon>Pezizomycotina</taxon>
        <taxon>Dothideomycetes</taxon>
        <taxon>Dothideomycetes incertae sedis</taxon>
        <taxon>Zopfiaceae</taxon>
        <taxon>Zopfia</taxon>
    </lineage>
</organism>
<evidence type="ECO:0000313" key="2">
    <source>
        <dbReference type="Proteomes" id="UP000800200"/>
    </source>
</evidence>
<dbReference type="Proteomes" id="UP000800200">
    <property type="component" value="Unassembled WGS sequence"/>
</dbReference>
<name>A0A6A6EWF1_9PEZI</name>
<keyword evidence="2" id="KW-1185">Reference proteome</keyword>
<evidence type="ECO:0000313" key="1">
    <source>
        <dbReference type="EMBL" id="KAF2194236.1"/>
    </source>
</evidence>
<dbReference type="AlphaFoldDB" id="A0A6A6EWF1"/>